<dbReference type="PANTHER" id="PTHR45648">
    <property type="entry name" value="GDSL LIPASE/ACYLHYDROLASE FAMILY PROTEIN (AFU_ORTHOLOGUE AFUA_4G14700)"/>
    <property type="match status" value="1"/>
</dbReference>
<accession>A0A840RLV3</accession>
<name>A0A840RLV3_9BURK</name>
<evidence type="ECO:0000256" key="1">
    <source>
        <dbReference type="ARBA" id="ARBA00022801"/>
    </source>
</evidence>
<dbReference type="EMBL" id="JACHHQ010000001">
    <property type="protein sequence ID" value="MBB5198743.1"/>
    <property type="molecule type" value="Genomic_DNA"/>
</dbReference>
<sequence>MKKILVLCALCSNMALAEGSAIDKPDPNFTHYLSPSGPLAKIPQRHPNKRRGHFASQTHAAANGADTYTYLRCFYRTNNNPTTPSTKYVWGRDQSDGDYYRIHGYWWGAGALIWKNMFYSDVTQDILQTVCRDTLAAREIAQPVAMVAAADNVFSFNYSVWTTDSAVQTGINKIIAFGDSLSDTQNIYNATEWRFPQPDSWFLGRFSDGKTWVEYLADNLRLPLYNWAIGGAGVKTKVVIPGAIQQVQSFAEYMQVAHNYQPQHTLFTLLIGANDLIFYKRSVDEVIDGTSKALQNLIYFGARNILLLNLPNVARTPIFKYKTKGPKVAAQVIDLNTRLTALVASLREQYGDSLHIQLFDTYALFNALLENPEKYKIDNITQSCLDINSASNTIFLEKHRARSECTHPDRFIFWDALHPTSHTHKVLADAITQFLNLAR</sequence>
<keyword evidence="4" id="KW-1185">Reference proteome</keyword>
<dbReference type="GO" id="GO:0016788">
    <property type="term" value="F:hydrolase activity, acting on ester bonds"/>
    <property type="evidence" value="ECO:0007669"/>
    <property type="project" value="InterPro"/>
</dbReference>
<dbReference type="Proteomes" id="UP000571084">
    <property type="component" value="Unassembled WGS sequence"/>
</dbReference>
<proteinExistence type="predicted"/>
<feature type="signal peptide" evidence="2">
    <location>
        <begin position="1"/>
        <end position="17"/>
    </location>
</feature>
<dbReference type="InterPro" id="IPR036514">
    <property type="entry name" value="SGNH_hydro_sf"/>
</dbReference>
<evidence type="ECO:0000313" key="4">
    <source>
        <dbReference type="Proteomes" id="UP000571084"/>
    </source>
</evidence>
<reference evidence="3 4" key="1">
    <citation type="submission" date="2020-08" db="EMBL/GenBank/DDBJ databases">
        <title>Genomic Encyclopedia of Type Strains, Phase IV (KMG-IV): sequencing the most valuable type-strain genomes for metagenomic binning, comparative biology and taxonomic classification.</title>
        <authorList>
            <person name="Goeker M."/>
        </authorList>
    </citation>
    <scope>NUCLEOTIDE SEQUENCE [LARGE SCALE GENOMIC DNA]</scope>
    <source>
        <strain evidence="3 4">DSM 23240</strain>
    </source>
</reference>
<protein>
    <submittedName>
        <fullName evidence="3">Thermolabile hemolysin</fullName>
    </submittedName>
</protein>
<dbReference type="AlphaFoldDB" id="A0A840RLV3"/>
<dbReference type="RefSeq" id="WP_168052914.1">
    <property type="nucleotide sequence ID" value="NZ_JAAOZT010000002.1"/>
</dbReference>
<evidence type="ECO:0000256" key="2">
    <source>
        <dbReference type="SAM" id="SignalP"/>
    </source>
</evidence>
<dbReference type="SUPFAM" id="SSF52266">
    <property type="entry name" value="SGNH hydrolase"/>
    <property type="match status" value="1"/>
</dbReference>
<dbReference type="Gene3D" id="3.40.50.1110">
    <property type="entry name" value="SGNH hydrolase"/>
    <property type="match status" value="1"/>
</dbReference>
<dbReference type="InterPro" id="IPR001087">
    <property type="entry name" value="GDSL"/>
</dbReference>
<keyword evidence="2" id="KW-0732">Signal</keyword>
<dbReference type="InterPro" id="IPR051058">
    <property type="entry name" value="GDSL_Est/Lipase"/>
</dbReference>
<comment type="caution">
    <text evidence="3">The sequence shown here is derived from an EMBL/GenBank/DDBJ whole genome shotgun (WGS) entry which is preliminary data.</text>
</comment>
<dbReference type="CDD" id="cd01846">
    <property type="entry name" value="fatty_acyltransferase_like"/>
    <property type="match status" value="1"/>
</dbReference>
<dbReference type="Pfam" id="PF00657">
    <property type="entry name" value="Lipase_GDSL"/>
    <property type="match status" value="1"/>
</dbReference>
<dbReference type="PANTHER" id="PTHR45648:SF22">
    <property type="entry name" value="GDSL LIPASE_ACYLHYDROLASE FAMILY PROTEIN (AFU_ORTHOLOGUE AFUA_4G14700)"/>
    <property type="match status" value="1"/>
</dbReference>
<organism evidence="3 4">
    <name type="scientific">Glaciimonas immobilis</name>
    <dbReference type="NCBI Taxonomy" id="728004"/>
    <lineage>
        <taxon>Bacteria</taxon>
        <taxon>Pseudomonadati</taxon>
        <taxon>Pseudomonadota</taxon>
        <taxon>Betaproteobacteria</taxon>
        <taxon>Burkholderiales</taxon>
        <taxon>Oxalobacteraceae</taxon>
        <taxon>Glaciimonas</taxon>
    </lineage>
</organism>
<feature type="chain" id="PRO_5032829207" evidence="2">
    <location>
        <begin position="18"/>
        <end position="439"/>
    </location>
</feature>
<gene>
    <name evidence="3" type="ORF">HNR39_000553</name>
</gene>
<evidence type="ECO:0000313" key="3">
    <source>
        <dbReference type="EMBL" id="MBB5198743.1"/>
    </source>
</evidence>
<keyword evidence="1" id="KW-0378">Hydrolase</keyword>